<gene>
    <name evidence="1" type="ORF">GCM10010276_22850</name>
</gene>
<sequence>MAEVAGFAAGVKVAAVPVGAERLVGGVRVVHQVSGDDECRAGDGDQSFGMAAAS</sequence>
<protein>
    <submittedName>
        <fullName evidence="1">Uncharacterized protein</fullName>
    </submittedName>
</protein>
<dbReference type="Proteomes" id="UP001501777">
    <property type="component" value="Unassembled WGS sequence"/>
</dbReference>
<evidence type="ECO:0000313" key="1">
    <source>
        <dbReference type="EMBL" id="GAA2484607.1"/>
    </source>
</evidence>
<accession>A0ABN3LHX5</accession>
<reference evidence="1 2" key="1">
    <citation type="journal article" date="2019" name="Int. J. Syst. Evol. Microbiol.">
        <title>The Global Catalogue of Microorganisms (GCM) 10K type strain sequencing project: providing services to taxonomists for standard genome sequencing and annotation.</title>
        <authorList>
            <consortium name="The Broad Institute Genomics Platform"/>
            <consortium name="The Broad Institute Genome Sequencing Center for Infectious Disease"/>
            <person name="Wu L."/>
            <person name="Ma J."/>
        </authorList>
    </citation>
    <scope>NUCLEOTIDE SEQUENCE [LARGE SCALE GENOMIC DNA]</scope>
    <source>
        <strain evidence="1 2">JCM 4395</strain>
    </source>
</reference>
<organism evidence="1 2">
    <name type="scientific">Streptomyces longisporus</name>
    <dbReference type="NCBI Taxonomy" id="1948"/>
    <lineage>
        <taxon>Bacteria</taxon>
        <taxon>Bacillati</taxon>
        <taxon>Actinomycetota</taxon>
        <taxon>Actinomycetes</taxon>
        <taxon>Kitasatosporales</taxon>
        <taxon>Streptomycetaceae</taxon>
        <taxon>Streptomyces</taxon>
    </lineage>
</organism>
<proteinExistence type="predicted"/>
<name>A0ABN3LHX5_STRLO</name>
<keyword evidence="2" id="KW-1185">Reference proteome</keyword>
<dbReference type="EMBL" id="BAAASG010000006">
    <property type="protein sequence ID" value="GAA2484607.1"/>
    <property type="molecule type" value="Genomic_DNA"/>
</dbReference>
<evidence type="ECO:0000313" key="2">
    <source>
        <dbReference type="Proteomes" id="UP001501777"/>
    </source>
</evidence>
<comment type="caution">
    <text evidence="1">The sequence shown here is derived from an EMBL/GenBank/DDBJ whole genome shotgun (WGS) entry which is preliminary data.</text>
</comment>